<evidence type="ECO:0000313" key="2">
    <source>
        <dbReference type="Proteomes" id="UP001187682"/>
    </source>
</evidence>
<dbReference type="EMBL" id="ONZQ02000015">
    <property type="protein sequence ID" value="SPO06209.1"/>
    <property type="molecule type" value="Genomic_DNA"/>
</dbReference>
<name>A0AAE8SYS9_9PEZI</name>
<evidence type="ECO:0000313" key="1">
    <source>
        <dbReference type="EMBL" id="SPO06209.1"/>
    </source>
</evidence>
<dbReference type="Proteomes" id="UP001187682">
    <property type="component" value="Unassembled WGS sequence"/>
</dbReference>
<sequence length="244" mass="27596">MDIYLASTHPYGPESLLTASDGRPGLGVCFLHKRYLVDPTWSGLEHASWKRWLCDFIGIREQLCLASRSNDSLSDAFKHVIKYRPEKILHVMHHSWRVQGRMIEKSAQLKAEIRNIPADSLCGKPGLPKTCTLQDTYLPYQSLREQAARFMDDSKIFPFLDIDGFGSAGDDTEKWTFLRTAFGVKGDDTAEFLVDILRWTKHHWATNLGGEPVGKARLLKVRDLYLAIATKVFKSGPATEELVS</sequence>
<proteinExistence type="predicted"/>
<gene>
    <name evidence="1" type="ORF">DNG_08898</name>
</gene>
<reference evidence="1" key="1">
    <citation type="submission" date="2018-03" db="EMBL/GenBank/DDBJ databases">
        <authorList>
            <person name="Guldener U."/>
        </authorList>
    </citation>
    <scope>NUCLEOTIDE SEQUENCE</scope>
</reference>
<dbReference type="AlphaFoldDB" id="A0AAE8SYS9"/>
<accession>A0AAE8SYS9</accession>
<keyword evidence="2" id="KW-1185">Reference proteome</keyword>
<protein>
    <submittedName>
        <fullName evidence="1">Uncharacterized protein</fullName>
    </submittedName>
</protein>
<comment type="caution">
    <text evidence="1">The sequence shown here is derived from an EMBL/GenBank/DDBJ whole genome shotgun (WGS) entry which is preliminary data.</text>
</comment>
<organism evidence="1 2">
    <name type="scientific">Cephalotrichum gorgonifer</name>
    <dbReference type="NCBI Taxonomy" id="2041049"/>
    <lineage>
        <taxon>Eukaryota</taxon>
        <taxon>Fungi</taxon>
        <taxon>Dikarya</taxon>
        <taxon>Ascomycota</taxon>
        <taxon>Pezizomycotina</taxon>
        <taxon>Sordariomycetes</taxon>
        <taxon>Hypocreomycetidae</taxon>
        <taxon>Microascales</taxon>
        <taxon>Microascaceae</taxon>
        <taxon>Cephalotrichum</taxon>
    </lineage>
</organism>